<sequence>MSDAYQFSDNRALSDPFAQQLSQQPPDGALAWLTAILATQAPALRSSNATLLAYTGNPDALAWIDANVGSPVAGQWGVAAALLGTPWPRILDWLRRGGPHRLMALDTLLAYRKPAVNMSPLEQIAAPVLPQAPARADLDAALAACLAASATPRIQAAVNSIQQHADDILRGGPRGVAVADLPRLYLDPAPFQDASAILERHETVVAGMRANLQNLLKGIV</sequence>
<dbReference type="EMBL" id="JAMQGR010000009">
    <property type="protein sequence ID" value="MCM2568317.1"/>
    <property type="molecule type" value="Genomic_DNA"/>
</dbReference>
<gene>
    <name evidence="1" type="ORF">NCG91_22140</name>
</gene>
<name>A0ABT0WW95_9BURK</name>
<accession>A0ABT0WW95</accession>
<comment type="caution">
    <text evidence="1">The sequence shown here is derived from an EMBL/GenBank/DDBJ whole genome shotgun (WGS) entry which is preliminary data.</text>
</comment>
<organism evidence="1 2">
    <name type="scientific">Janthinobacterium kumbetense</name>
    <dbReference type="NCBI Taxonomy" id="2950280"/>
    <lineage>
        <taxon>Bacteria</taxon>
        <taxon>Pseudomonadati</taxon>
        <taxon>Pseudomonadota</taxon>
        <taxon>Betaproteobacteria</taxon>
        <taxon>Burkholderiales</taxon>
        <taxon>Oxalobacteraceae</taxon>
        <taxon>Janthinobacterium</taxon>
    </lineage>
</organism>
<proteinExistence type="predicted"/>
<protein>
    <submittedName>
        <fullName evidence="1">Uncharacterized protein</fullName>
    </submittedName>
</protein>
<keyword evidence="2" id="KW-1185">Reference proteome</keyword>
<evidence type="ECO:0000313" key="1">
    <source>
        <dbReference type="EMBL" id="MCM2568317.1"/>
    </source>
</evidence>
<evidence type="ECO:0000313" key="2">
    <source>
        <dbReference type="Proteomes" id="UP001202243"/>
    </source>
</evidence>
<dbReference type="RefSeq" id="WP_251351221.1">
    <property type="nucleotide sequence ID" value="NZ_JAMQGR010000009.1"/>
</dbReference>
<reference evidence="1 2" key="1">
    <citation type="submission" date="2022-06" db="EMBL/GenBank/DDBJ databases">
        <title>Janthinobacterium kumbetensis sp. nov., isolated from spring water in Turkey.</title>
        <authorList>
            <person name="Inan Bektas K."/>
            <person name="Belduz A.A."/>
            <person name="Canakci S."/>
            <person name="Nalcaoglu A."/>
            <person name="Ceylan E."/>
            <person name="Kati H."/>
        </authorList>
    </citation>
    <scope>NUCLEOTIDE SEQUENCE [LARGE SCALE GENOMIC DNA]</scope>
    <source>
        <strain evidence="1 2">GK</strain>
    </source>
</reference>
<dbReference type="Proteomes" id="UP001202243">
    <property type="component" value="Unassembled WGS sequence"/>
</dbReference>